<protein>
    <submittedName>
        <fullName evidence="1">Sulfur carrier protein</fullName>
    </submittedName>
</protein>
<dbReference type="CDD" id="cd00565">
    <property type="entry name" value="Ubl_ThiS"/>
    <property type="match status" value="1"/>
</dbReference>
<dbReference type="NCBIfam" id="TIGR01683">
    <property type="entry name" value="thiS"/>
    <property type="match status" value="1"/>
</dbReference>
<comment type="caution">
    <text evidence="1">The sequence shown here is derived from an EMBL/GenBank/DDBJ whole genome shotgun (WGS) entry which is preliminary data.</text>
</comment>
<dbReference type="InParanoid" id="A0A7X0JXN6"/>
<dbReference type="Pfam" id="PF02597">
    <property type="entry name" value="ThiS"/>
    <property type="match status" value="1"/>
</dbReference>
<dbReference type="Gene3D" id="3.10.20.30">
    <property type="match status" value="1"/>
</dbReference>
<accession>A0A7X0JXN6</accession>
<dbReference type="PANTHER" id="PTHR34472">
    <property type="entry name" value="SULFUR CARRIER PROTEIN THIS"/>
    <property type="match status" value="1"/>
</dbReference>
<sequence length="72" mass="7937">MHIVLNGKAVEIPQPDNLQDFFDSLNRNDAAIILPKQFAVALNAQFIPRSQYADTALQEGDDLELLVPMQGG</sequence>
<dbReference type="InterPro" id="IPR003749">
    <property type="entry name" value="ThiS/MoaD-like"/>
</dbReference>
<dbReference type="InterPro" id="IPR010035">
    <property type="entry name" value="Thi_S"/>
</dbReference>
<evidence type="ECO:0000313" key="2">
    <source>
        <dbReference type="Proteomes" id="UP000528457"/>
    </source>
</evidence>
<dbReference type="RefSeq" id="WP_166843717.1">
    <property type="nucleotide sequence ID" value="NZ_JAAONY010000003.1"/>
</dbReference>
<dbReference type="Proteomes" id="UP000528457">
    <property type="component" value="Unassembled WGS sequence"/>
</dbReference>
<dbReference type="InterPro" id="IPR012675">
    <property type="entry name" value="Beta-grasp_dom_sf"/>
</dbReference>
<dbReference type="AlphaFoldDB" id="A0A7X0JXN6"/>
<gene>
    <name evidence="1" type="ORF">HNR48_003478</name>
</gene>
<evidence type="ECO:0000313" key="1">
    <source>
        <dbReference type="EMBL" id="MBB6523176.1"/>
    </source>
</evidence>
<dbReference type="InterPro" id="IPR016155">
    <property type="entry name" value="Mopterin_synth/thiamin_S_b"/>
</dbReference>
<proteinExistence type="predicted"/>
<dbReference type="EMBL" id="JACHHT010000003">
    <property type="protein sequence ID" value="MBB6523176.1"/>
    <property type="molecule type" value="Genomic_DNA"/>
</dbReference>
<name>A0A7X0JXN6_9GAMM</name>
<dbReference type="SUPFAM" id="SSF54285">
    <property type="entry name" value="MoaD/ThiS"/>
    <property type="match status" value="1"/>
</dbReference>
<keyword evidence="2" id="KW-1185">Reference proteome</keyword>
<organism evidence="1 2">
    <name type="scientific">Pseudoteredinibacter isoporae</name>
    <dbReference type="NCBI Taxonomy" id="570281"/>
    <lineage>
        <taxon>Bacteria</taxon>
        <taxon>Pseudomonadati</taxon>
        <taxon>Pseudomonadota</taxon>
        <taxon>Gammaproteobacteria</taxon>
        <taxon>Cellvibrionales</taxon>
        <taxon>Cellvibrionaceae</taxon>
        <taxon>Pseudoteredinibacter</taxon>
    </lineage>
</organism>
<reference evidence="1 2" key="1">
    <citation type="submission" date="2020-08" db="EMBL/GenBank/DDBJ databases">
        <title>Genomic Encyclopedia of Type Strains, Phase IV (KMG-IV): sequencing the most valuable type-strain genomes for metagenomic binning, comparative biology and taxonomic classification.</title>
        <authorList>
            <person name="Goeker M."/>
        </authorList>
    </citation>
    <scope>NUCLEOTIDE SEQUENCE [LARGE SCALE GENOMIC DNA]</scope>
    <source>
        <strain evidence="1 2">DSM 22368</strain>
    </source>
</reference>
<dbReference type="PANTHER" id="PTHR34472:SF1">
    <property type="entry name" value="SULFUR CARRIER PROTEIN THIS"/>
    <property type="match status" value="1"/>
</dbReference>